<dbReference type="InterPro" id="IPR014001">
    <property type="entry name" value="Helicase_ATP-bd"/>
</dbReference>
<dbReference type="SMART" id="SM00487">
    <property type="entry name" value="DEXDc"/>
    <property type="match status" value="1"/>
</dbReference>
<dbReference type="RefSeq" id="WP_046485451.1">
    <property type="nucleotide sequence ID" value="NZ_CP011132.1"/>
</dbReference>
<organism evidence="7 8">
    <name type="scientific">Citrobacter amalonaticus Y19</name>
    <dbReference type="NCBI Taxonomy" id="1261127"/>
    <lineage>
        <taxon>Bacteria</taxon>
        <taxon>Pseudomonadati</taxon>
        <taxon>Pseudomonadota</taxon>
        <taxon>Gammaproteobacteria</taxon>
        <taxon>Enterobacterales</taxon>
        <taxon>Enterobacteriaceae</taxon>
        <taxon>Citrobacter</taxon>
    </lineage>
</organism>
<dbReference type="SUPFAM" id="SSF52540">
    <property type="entry name" value="P-loop containing nucleoside triphosphate hydrolases"/>
    <property type="match status" value="1"/>
</dbReference>
<dbReference type="GO" id="GO:0003676">
    <property type="term" value="F:nucleic acid binding"/>
    <property type="evidence" value="ECO:0007669"/>
    <property type="project" value="InterPro"/>
</dbReference>
<gene>
    <name evidence="7" type="ORF">F384_14385</name>
</gene>
<dbReference type="PATRIC" id="fig|1261127.3.peg.3016"/>
<dbReference type="AlphaFoldDB" id="A0A0F6TVU5"/>
<dbReference type="EMBL" id="CP011132">
    <property type="protein sequence ID" value="AKE59664.1"/>
    <property type="molecule type" value="Genomic_DNA"/>
</dbReference>
<keyword evidence="3" id="KW-0347">Helicase</keyword>
<dbReference type="PANTHER" id="PTHR47961:SF8">
    <property type="entry name" value="DEXH-BOX ATP-DEPENDENT RNA HELICASE DEXH15 CHLOROPLASTIC"/>
    <property type="match status" value="1"/>
</dbReference>
<dbReference type="PROSITE" id="PS51192">
    <property type="entry name" value="HELICASE_ATP_BIND_1"/>
    <property type="match status" value="1"/>
</dbReference>
<evidence type="ECO:0008006" key="9">
    <source>
        <dbReference type="Google" id="ProtNLM"/>
    </source>
</evidence>
<evidence type="ECO:0000313" key="7">
    <source>
        <dbReference type="EMBL" id="AKE59664.1"/>
    </source>
</evidence>
<dbReference type="OrthoDB" id="9815222at2"/>
<dbReference type="InterPro" id="IPR027417">
    <property type="entry name" value="P-loop_NTPase"/>
</dbReference>
<keyword evidence="2" id="KW-0378">Hydrolase</keyword>
<dbReference type="PROSITE" id="PS51194">
    <property type="entry name" value="HELICASE_CTER"/>
    <property type="match status" value="1"/>
</dbReference>
<evidence type="ECO:0000256" key="1">
    <source>
        <dbReference type="ARBA" id="ARBA00022741"/>
    </source>
</evidence>
<dbReference type="InterPro" id="IPR011545">
    <property type="entry name" value="DEAD/DEAH_box_helicase_dom"/>
</dbReference>
<dbReference type="InterPro" id="IPR050474">
    <property type="entry name" value="Hel308_SKI2-like"/>
</dbReference>
<dbReference type="InterPro" id="IPR001650">
    <property type="entry name" value="Helicase_C-like"/>
</dbReference>
<dbReference type="Pfam" id="PF00271">
    <property type="entry name" value="Helicase_C"/>
    <property type="match status" value="1"/>
</dbReference>
<dbReference type="GO" id="GO:0005524">
    <property type="term" value="F:ATP binding"/>
    <property type="evidence" value="ECO:0007669"/>
    <property type="project" value="UniProtKB-KW"/>
</dbReference>
<dbReference type="GO" id="GO:0016787">
    <property type="term" value="F:hydrolase activity"/>
    <property type="evidence" value="ECO:0007669"/>
    <property type="project" value="UniProtKB-KW"/>
</dbReference>
<feature type="domain" description="Helicase C-terminal" evidence="6">
    <location>
        <begin position="407"/>
        <end position="565"/>
    </location>
</feature>
<dbReference type="Pfam" id="PF00270">
    <property type="entry name" value="DEAD"/>
    <property type="match status" value="1"/>
</dbReference>
<evidence type="ECO:0000256" key="3">
    <source>
        <dbReference type="ARBA" id="ARBA00022806"/>
    </source>
</evidence>
<protein>
    <recommendedName>
        <fullName evidence="9">DEAD/DEAH box helicase</fullName>
    </recommendedName>
</protein>
<dbReference type="SMART" id="SM00490">
    <property type="entry name" value="HELICc"/>
    <property type="match status" value="1"/>
</dbReference>
<sequence>MSMKDLPNWLVRNKGFIKKLEKLTIASVVGQFPSVRASHENDISDLDISYLLTCGSILSQSNDELCQDSALRISQYCLINSVNVQRKDSAALILDTLANNATVELAVEKGFLSEGFEKRLPIAGQLEAMKRKIEHTIEIGNDKFIYANKFQSEFWDSAQQNEWISVSAPTSVGKSFILESWVEDYIFKRDKSLIVYLVPTRALISEVFESIVTQLDPYRTGVINIQTLPLRTAYDNSKTNVFIFTQERLNIFYNSLNEKPIVDLLIIDEAHKIGDSLRGIFLQYVLEMTCARNRHIKVIFASPFTSNPELLLSDAPYKGKTSVIKSSYVTVNQNLIWVEQRPNTPKKWRMYFFFRGERQFIGDFDLENTPSSDSKRLSFVALTLGRHASGNVVYVNGAADAEKTAKQIADGLNYDTEDEDVLNLIELSEKVIHERFALNVTLRKGVAFHYGNMPLIIKTEVERLFSKGKIKYLICTSTLVEGVNLACKNIFIRGPKKGSGKPMQEDDFWNLAGRAGRWGKEFQGNVICVDTNNERIWNGTPPISKKNIKIIRATDSLHDEVNSIYEYIDSPHHYGMTRANPKLQGLLSYLCISHYLHDGLVFNPYIEKYNLENLDELDAKITEVLDLLSFPLEVVTRNPGISPILMQSLWNRFCDCDKDNLENLLLADPSSDDALSSYVAAFTRISDTMSIELGYNSKGAFVLALLVIKWMRGYPLARLISERIDYFKKKKKEYKEPSVIRNVMEDVERVARYQAPKLLSCYNDLLRYFYISEGRADLVEYIDDVGVFLELGVSIKTQISLISLGFSRTSAVMISEYITSDNLDELSCMQWINENSSLLDDLPALVKMEIYSIVNGIEL</sequence>
<accession>A0A0F6TVU5</accession>
<feature type="domain" description="Helicase ATP-binding" evidence="5">
    <location>
        <begin position="155"/>
        <end position="322"/>
    </location>
</feature>
<reference evidence="7 8" key="1">
    <citation type="journal article" date="2013" name="Appl. Microbiol. Biotechnol.">
        <title>Glycerol assimilation and production of 1,3-propanediol by Citrobacter amalonaticus Y19.</title>
        <authorList>
            <person name="Ainala S.K."/>
            <person name="Ashok S."/>
            <person name="Ko Y."/>
            <person name="Park S."/>
        </authorList>
    </citation>
    <scope>NUCLEOTIDE SEQUENCE [LARGE SCALE GENOMIC DNA]</scope>
    <source>
        <strain evidence="7 8">Y19</strain>
    </source>
</reference>
<dbReference type="Gene3D" id="3.40.50.300">
    <property type="entry name" value="P-loop containing nucleotide triphosphate hydrolases"/>
    <property type="match status" value="2"/>
</dbReference>
<dbReference type="Proteomes" id="UP000034085">
    <property type="component" value="Chromosome"/>
</dbReference>
<keyword evidence="1" id="KW-0547">Nucleotide-binding</keyword>
<proteinExistence type="predicted"/>
<keyword evidence="4" id="KW-0067">ATP-binding</keyword>
<evidence type="ECO:0000256" key="2">
    <source>
        <dbReference type="ARBA" id="ARBA00022801"/>
    </source>
</evidence>
<dbReference type="GO" id="GO:0004386">
    <property type="term" value="F:helicase activity"/>
    <property type="evidence" value="ECO:0007669"/>
    <property type="project" value="UniProtKB-KW"/>
</dbReference>
<evidence type="ECO:0000259" key="6">
    <source>
        <dbReference type="PROSITE" id="PS51194"/>
    </source>
</evidence>
<evidence type="ECO:0000313" key="8">
    <source>
        <dbReference type="Proteomes" id="UP000034085"/>
    </source>
</evidence>
<evidence type="ECO:0000259" key="5">
    <source>
        <dbReference type="PROSITE" id="PS51192"/>
    </source>
</evidence>
<name>A0A0F6TVU5_CITAM</name>
<evidence type="ECO:0000256" key="4">
    <source>
        <dbReference type="ARBA" id="ARBA00022840"/>
    </source>
</evidence>
<dbReference type="PANTHER" id="PTHR47961">
    <property type="entry name" value="DNA POLYMERASE THETA, PUTATIVE (AFU_ORTHOLOGUE AFUA_1G05260)-RELATED"/>
    <property type="match status" value="1"/>
</dbReference>
<dbReference type="KEGG" id="cama:F384_14385"/>
<dbReference type="HOGENOM" id="CLU_016339_0_0_6"/>